<organism evidence="1 2">
    <name type="scientific">Cupriavidus pauculus</name>
    <dbReference type="NCBI Taxonomy" id="82633"/>
    <lineage>
        <taxon>Bacteria</taxon>
        <taxon>Pseudomonadati</taxon>
        <taxon>Pseudomonadota</taxon>
        <taxon>Betaproteobacteria</taxon>
        <taxon>Burkholderiales</taxon>
        <taxon>Burkholderiaceae</taxon>
        <taxon>Cupriavidus</taxon>
    </lineage>
</organism>
<dbReference type="SUPFAM" id="SSF51735">
    <property type="entry name" value="NAD(P)-binding Rossmann-fold domains"/>
    <property type="match status" value="1"/>
</dbReference>
<gene>
    <name evidence="1" type="ORF">CYJ10_30785</name>
</gene>
<dbReference type="EMBL" id="PJRP01000023">
    <property type="protein sequence ID" value="PLP96769.1"/>
    <property type="molecule type" value="Genomic_DNA"/>
</dbReference>
<evidence type="ECO:0000313" key="2">
    <source>
        <dbReference type="Proteomes" id="UP000234341"/>
    </source>
</evidence>
<dbReference type="Gene3D" id="3.40.50.720">
    <property type="entry name" value="NAD(P)-binding Rossmann-like Domain"/>
    <property type="match status" value="1"/>
</dbReference>
<dbReference type="PANTHER" id="PTHR14097:SF7">
    <property type="entry name" value="OXIDOREDUCTASE HTATIP2"/>
    <property type="match status" value="1"/>
</dbReference>
<proteinExistence type="predicted"/>
<dbReference type="AlphaFoldDB" id="A0A2N5C3G4"/>
<accession>A0A2N5C3G4</accession>
<protein>
    <submittedName>
        <fullName evidence="1">NAD-dependent dehydratase</fullName>
    </submittedName>
</protein>
<dbReference type="PANTHER" id="PTHR14097">
    <property type="entry name" value="OXIDOREDUCTASE HTATIP2"/>
    <property type="match status" value="1"/>
</dbReference>
<reference evidence="1 2" key="1">
    <citation type="submission" date="2017-12" db="EMBL/GenBank/DDBJ databases">
        <title>Genome sequence of the active heterotrophic nitrifier-denitrifier, Cupriavidus pauculus UM1.</title>
        <authorList>
            <person name="Putonti C."/>
            <person name="Castignetti D."/>
        </authorList>
    </citation>
    <scope>NUCLEOTIDE SEQUENCE [LARGE SCALE GENOMIC DNA]</scope>
    <source>
        <strain evidence="1 2">UM1</strain>
    </source>
</reference>
<dbReference type="OrthoDB" id="9798632at2"/>
<dbReference type="InterPro" id="IPR036291">
    <property type="entry name" value="NAD(P)-bd_dom_sf"/>
</dbReference>
<dbReference type="RefSeq" id="WP_101685228.1">
    <property type="nucleotide sequence ID" value="NZ_PJRP01000023.1"/>
</dbReference>
<evidence type="ECO:0000313" key="1">
    <source>
        <dbReference type="EMBL" id="PLP96769.1"/>
    </source>
</evidence>
<dbReference type="Proteomes" id="UP000234341">
    <property type="component" value="Unassembled WGS sequence"/>
</dbReference>
<name>A0A2N5C3G4_9BURK</name>
<comment type="caution">
    <text evidence="1">The sequence shown here is derived from an EMBL/GenBank/DDBJ whole genome shotgun (WGS) entry which is preliminary data.</text>
</comment>
<sequence>MDILLVGSTGLVGKQVLELALADPLVQRVVAPTRRQLPGHDKLVAPFVDYEHLPDDAPWWNADAVICTLGTTMRAAGSRQAFRRVDHDYPLEVARRASIHGTPTFVLNSAIGASVSSRFFYNRVKGELEDDLATLPFSSLTYVRPGLIDGHRSEFRLGERLFVNALRQVDSILPRAWRLNPAHEIAMALLQAAKSAPAGVHVVASDQMV</sequence>